<dbReference type="EMBL" id="OZ035833">
    <property type="protein sequence ID" value="CAL1573984.1"/>
    <property type="molecule type" value="Genomic_DNA"/>
</dbReference>
<evidence type="ECO:0000313" key="2">
    <source>
        <dbReference type="EMBL" id="CAL1573984.1"/>
    </source>
</evidence>
<dbReference type="Proteomes" id="UP001497482">
    <property type="component" value="Chromosome 11"/>
</dbReference>
<feature type="region of interest" description="Disordered" evidence="1">
    <location>
        <begin position="1"/>
        <end position="32"/>
    </location>
</feature>
<dbReference type="AlphaFoldDB" id="A0AAV2JFA8"/>
<reference evidence="2 3" key="1">
    <citation type="submission" date="2024-04" db="EMBL/GenBank/DDBJ databases">
        <authorList>
            <person name="Waldvogel A.-M."/>
            <person name="Schoenle A."/>
        </authorList>
    </citation>
    <scope>NUCLEOTIDE SEQUENCE [LARGE SCALE GENOMIC DNA]</scope>
</reference>
<proteinExistence type="predicted"/>
<accession>A0AAV2JFA8</accession>
<feature type="region of interest" description="Disordered" evidence="1">
    <location>
        <begin position="70"/>
        <end position="109"/>
    </location>
</feature>
<sequence length="109" mass="11680">MQILRAPPPSPPHRQMHTHTRTQSGGEKGAREPAYITAAVGNAGELEEIFTGQYKRKILRCVRASSGYVTEQSRAQCSGGEGSEHGSSGPNDPSLEDEILCDTSLAVQT</sequence>
<organism evidence="2 3">
    <name type="scientific">Knipowitschia caucasica</name>
    <name type="common">Caucasian dwarf goby</name>
    <name type="synonym">Pomatoschistus caucasicus</name>
    <dbReference type="NCBI Taxonomy" id="637954"/>
    <lineage>
        <taxon>Eukaryota</taxon>
        <taxon>Metazoa</taxon>
        <taxon>Chordata</taxon>
        <taxon>Craniata</taxon>
        <taxon>Vertebrata</taxon>
        <taxon>Euteleostomi</taxon>
        <taxon>Actinopterygii</taxon>
        <taxon>Neopterygii</taxon>
        <taxon>Teleostei</taxon>
        <taxon>Neoteleostei</taxon>
        <taxon>Acanthomorphata</taxon>
        <taxon>Gobiaria</taxon>
        <taxon>Gobiiformes</taxon>
        <taxon>Gobioidei</taxon>
        <taxon>Gobiidae</taxon>
        <taxon>Gobiinae</taxon>
        <taxon>Knipowitschia</taxon>
    </lineage>
</organism>
<name>A0AAV2JFA8_KNICA</name>
<evidence type="ECO:0000256" key="1">
    <source>
        <dbReference type="SAM" id="MobiDB-lite"/>
    </source>
</evidence>
<evidence type="ECO:0000313" key="3">
    <source>
        <dbReference type="Proteomes" id="UP001497482"/>
    </source>
</evidence>
<protein>
    <submittedName>
        <fullName evidence="2">Uncharacterized protein</fullName>
    </submittedName>
</protein>
<gene>
    <name evidence="2" type="ORF">KC01_LOCUS5777</name>
</gene>
<feature type="compositionally biased region" description="Pro residues" evidence="1">
    <location>
        <begin position="1"/>
        <end position="12"/>
    </location>
</feature>
<keyword evidence="3" id="KW-1185">Reference proteome</keyword>